<protein>
    <submittedName>
        <fullName evidence="1">Uncharacterized protein</fullName>
    </submittedName>
</protein>
<reference evidence="1 2" key="1">
    <citation type="submission" date="2015-11" db="EMBL/GenBank/DDBJ databases">
        <title>Draft genome sequences of new species of the genus Lactobacillus isolated from orchardgrass silage.</title>
        <authorList>
            <person name="Tohno M."/>
            <person name="Tanizawa Y."/>
            <person name="Arita M."/>
        </authorList>
    </citation>
    <scope>NUCLEOTIDE SEQUENCE [LARGE SCALE GENOMIC DNA]</scope>
    <source>
        <strain evidence="1 2">IWT25</strain>
    </source>
</reference>
<organism evidence="1 2">
    <name type="scientific">Secundilactobacillus pentosiphilus</name>
    <dbReference type="NCBI Taxonomy" id="1714682"/>
    <lineage>
        <taxon>Bacteria</taxon>
        <taxon>Bacillati</taxon>
        <taxon>Bacillota</taxon>
        <taxon>Bacilli</taxon>
        <taxon>Lactobacillales</taxon>
        <taxon>Lactobacillaceae</taxon>
        <taxon>Secundilactobacillus</taxon>
    </lineage>
</organism>
<evidence type="ECO:0000313" key="2">
    <source>
        <dbReference type="Proteomes" id="UP000198414"/>
    </source>
</evidence>
<dbReference type="EMBL" id="BCMI01000005">
    <property type="protein sequence ID" value="GAX05401.1"/>
    <property type="molecule type" value="Genomic_DNA"/>
</dbReference>
<dbReference type="RefSeq" id="WP_089120710.1">
    <property type="nucleotide sequence ID" value="NZ_BCMI01000005.1"/>
</dbReference>
<gene>
    <name evidence="1" type="ORF">IWT25_00705</name>
</gene>
<proteinExistence type="predicted"/>
<dbReference type="OrthoDB" id="2321495at2"/>
<dbReference type="AlphaFoldDB" id="A0A1Z5IVD3"/>
<accession>A0A1Z5IVD3</accession>
<comment type="caution">
    <text evidence="1">The sequence shown here is derived from an EMBL/GenBank/DDBJ whole genome shotgun (WGS) entry which is preliminary data.</text>
</comment>
<dbReference type="Proteomes" id="UP000198414">
    <property type="component" value="Unassembled WGS sequence"/>
</dbReference>
<evidence type="ECO:0000313" key="1">
    <source>
        <dbReference type="EMBL" id="GAX05401.1"/>
    </source>
</evidence>
<name>A0A1Z5IVD3_9LACO</name>
<sequence length="214" mass="24589" precursor="true">MKIKHYVMLGLAIISLGTGLSVKGETAQAVQDEWRNAHWVTLTKNVTVEKIHVVEPMYKSRSVNSYTAKRGQHFKMEHWGTDYSWVLQSGRFNSGGKYLYVVDASYKGGWFKMGTHKVTTKRSSAKYKAFHGYRIATSKSDISYNTFYSKSNHATLSDYRPTQTSKVIFSYGSHVYPKSHEWTWFHGKGQNLLTDYRYVGGKWVKKDTTDVSKI</sequence>